<evidence type="ECO:0000313" key="1">
    <source>
        <dbReference type="EMBL" id="KAJ9121403.1"/>
    </source>
</evidence>
<name>A0ACC2XBJ9_9TREE</name>
<accession>A0ACC2XBJ9</accession>
<comment type="caution">
    <text evidence="1">The sequence shown here is derived from an EMBL/GenBank/DDBJ whole genome shotgun (WGS) entry which is preliminary data.</text>
</comment>
<keyword evidence="2" id="KW-1185">Reference proteome</keyword>
<organism evidence="1 2">
    <name type="scientific">Naganishia onofrii</name>
    <dbReference type="NCBI Taxonomy" id="1851511"/>
    <lineage>
        <taxon>Eukaryota</taxon>
        <taxon>Fungi</taxon>
        <taxon>Dikarya</taxon>
        <taxon>Basidiomycota</taxon>
        <taxon>Agaricomycotina</taxon>
        <taxon>Tremellomycetes</taxon>
        <taxon>Filobasidiales</taxon>
        <taxon>Filobasidiaceae</taxon>
        <taxon>Naganishia</taxon>
    </lineage>
</organism>
<reference evidence="1" key="1">
    <citation type="submission" date="2023-04" db="EMBL/GenBank/DDBJ databases">
        <title>Draft Genome sequencing of Naganishia species isolated from polar environments using Oxford Nanopore Technology.</title>
        <authorList>
            <person name="Leo P."/>
            <person name="Venkateswaran K."/>
        </authorList>
    </citation>
    <scope>NUCLEOTIDE SEQUENCE</scope>
    <source>
        <strain evidence="1">DBVPG 5303</strain>
    </source>
</reference>
<gene>
    <name evidence="1" type="ORF">QFC24_004741</name>
</gene>
<evidence type="ECO:0000313" key="2">
    <source>
        <dbReference type="Proteomes" id="UP001234202"/>
    </source>
</evidence>
<protein>
    <submittedName>
        <fullName evidence="1">Uncharacterized protein</fullName>
    </submittedName>
</protein>
<sequence length="413" mass="46092">MMLLSAQPFFRSVSPTLIVSRPPRTTSATVTNQDRVIINYPLLTSALRPETPESVRERPKEKIVEWHDWKAQPFTKAMRRASYDQGLLQMQKQQDCDAASLNVGPGRMDGIILFGSGGQYIDPAFLFINRKNPPTPANTLPTTQALGTSEVALHVDHLQYKGKTFHLPGHSEEEGYEGGCESTFLPGSRSHHTTLDEEDQEEDSDDLSDCSSILSFDNFGSVMTTPELSFSGLGTPFATTPEDEMDAQLGTPGLSGSATFQENNNALGFSFEDKQHQDSFSDDRSLSNAQPDDELEEYPGFPLSSLSPFDRRTYTIRLILTRRDKLLTFPSLLRTSVLGIFAVGFPTMADVDEELRRIRIPYDPRIHRKPLPLPLRLMFGALERWAARRTAGLLIPVVDEERGSEARPLDEGK</sequence>
<proteinExistence type="predicted"/>
<dbReference type="Proteomes" id="UP001234202">
    <property type="component" value="Unassembled WGS sequence"/>
</dbReference>
<dbReference type="EMBL" id="JASBWV010000017">
    <property type="protein sequence ID" value="KAJ9121403.1"/>
    <property type="molecule type" value="Genomic_DNA"/>
</dbReference>